<dbReference type="GO" id="GO:0005787">
    <property type="term" value="C:signal peptidase complex"/>
    <property type="evidence" value="ECO:0007669"/>
    <property type="project" value="InterPro"/>
</dbReference>
<feature type="transmembrane region" description="Helical" evidence="11">
    <location>
        <begin position="53"/>
        <end position="72"/>
    </location>
</feature>
<dbReference type="STRING" id="282301.A0A267DX17"/>
<evidence type="ECO:0000256" key="10">
    <source>
        <dbReference type="SAM" id="MobiDB-lite"/>
    </source>
</evidence>
<evidence type="ECO:0000256" key="2">
    <source>
        <dbReference type="ARBA" id="ARBA00005245"/>
    </source>
</evidence>
<dbReference type="InterPro" id="IPR009542">
    <property type="entry name" value="Spc1/SPCS1"/>
</dbReference>
<dbReference type="GO" id="GO:0045047">
    <property type="term" value="P:protein targeting to ER"/>
    <property type="evidence" value="ECO:0007669"/>
    <property type="project" value="TreeGrafter"/>
</dbReference>
<keyword evidence="7 11" id="KW-0472">Membrane</keyword>
<dbReference type="PANTHER" id="PTHR13202:SF0">
    <property type="entry name" value="SIGNAL PEPTIDASE COMPLEX SUBUNIT 1"/>
    <property type="match status" value="1"/>
</dbReference>
<evidence type="ECO:0000256" key="11">
    <source>
        <dbReference type="SAM" id="Phobius"/>
    </source>
</evidence>
<dbReference type="EMBL" id="NIVC01003016">
    <property type="protein sequence ID" value="PAA53838.1"/>
    <property type="molecule type" value="Genomic_DNA"/>
</dbReference>
<comment type="subcellular location">
    <subcellularLocation>
        <location evidence="1">Endoplasmic reticulum membrane</location>
        <topology evidence="1">Multi-pass membrane protein</topology>
    </subcellularLocation>
</comment>
<proteinExistence type="inferred from homology"/>
<feature type="transmembrane region" description="Helical" evidence="11">
    <location>
        <begin position="28"/>
        <end position="47"/>
    </location>
</feature>
<evidence type="ECO:0000256" key="1">
    <source>
        <dbReference type="ARBA" id="ARBA00004477"/>
    </source>
</evidence>
<sequence>MYSLINALKSRLPPSHMDFEGQRCAETAFQWVLGIFATIGFACGYAYQQFSLTVYILGIGFAIAALLTLPPWPMYRRNPLKWQPVRVNNSTDENDVSVGAKSSRKDK</sequence>
<dbReference type="Pfam" id="PF06645">
    <property type="entry name" value="SPC12"/>
    <property type="match status" value="1"/>
</dbReference>
<evidence type="ECO:0000256" key="5">
    <source>
        <dbReference type="ARBA" id="ARBA00022824"/>
    </source>
</evidence>
<keyword evidence="5" id="KW-0256">Endoplasmic reticulum</keyword>
<organism evidence="12 13">
    <name type="scientific">Macrostomum lignano</name>
    <dbReference type="NCBI Taxonomy" id="282301"/>
    <lineage>
        <taxon>Eukaryota</taxon>
        <taxon>Metazoa</taxon>
        <taxon>Spiralia</taxon>
        <taxon>Lophotrochozoa</taxon>
        <taxon>Platyhelminthes</taxon>
        <taxon>Rhabditophora</taxon>
        <taxon>Macrostomorpha</taxon>
        <taxon>Macrostomida</taxon>
        <taxon>Macrostomidae</taxon>
        <taxon>Macrostomum</taxon>
    </lineage>
</organism>
<feature type="region of interest" description="Disordered" evidence="10">
    <location>
        <begin position="87"/>
        <end position="107"/>
    </location>
</feature>
<comment type="function">
    <text evidence="9">Component of the signal peptidase complex (SPC) which catalyzes the cleavage of N-terminal signal sequences from nascent proteins as they are translocated into the lumen of the endoplasmic reticulum. Dispensable for SPC enzymatic activity.</text>
</comment>
<comment type="similarity">
    <text evidence="2">Belongs to the SPCS1 family.</text>
</comment>
<dbReference type="Proteomes" id="UP000215902">
    <property type="component" value="Unassembled WGS sequence"/>
</dbReference>
<dbReference type="GO" id="GO:0006465">
    <property type="term" value="P:signal peptide processing"/>
    <property type="evidence" value="ECO:0007669"/>
    <property type="project" value="InterPro"/>
</dbReference>
<evidence type="ECO:0000256" key="6">
    <source>
        <dbReference type="ARBA" id="ARBA00022989"/>
    </source>
</evidence>
<accession>A0A267DX17</accession>
<dbReference type="OrthoDB" id="263893at2759"/>
<evidence type="ECO:0000256" key="9">
    <source>
        <dbReference type="ARBA" id="ARBA00045204"/>
    </source>
</evidence>
<keyword evidence="6 11" id="KW-1133">Transmembrane helix</keyword>
<name>A0A267DX17_9PLAT</name>
<evidence type="ECO:0000256" key="3">
    <source>
        <dbReference type="ARBA" id="ARBA00017059"/>
    </source>
</evidence>
<evidence type="ECO:0000313" key="13">
    <source>
        <dbReference type="Proteomes" id="UP000215902"/>
    </source>
</evidence>
<evidence type="ECO:0000256" key="4">
    <source>
        <dbReference type="ARBA" id="ARBA00022692"/>
    </source>
</evidence>
<keyword evidence="4 11" id="KW-0812">Transmembrane</keyword>
<comment type="caution">
    <text evidence="12">The sequence shown here is derived from an EMBL/GenBank/DDBJ whole genome shotgun (WGS) entry which is preliminary data.</text>
</comment>
<dbReference type="AlphaFoldDB" id="A0A267DX17"/>
<evidence type="ECO:0000313" key="12">
    <source>
        <dbReference type="EMBL" id="PAA53838.1"/>
    </source>
</evidence>
<evidence type="ECO:0000256" key="8">
    <source>
        <dbReference type="ARBA" id="ARBA00032913"/>
    </source>
</evidence>
<reference evidence="12 13" key="1">
    <citation type="submission" date="2017-06" db="EMBL/GenBank/DDBJ databases">
        <title>A platform for efficient transgenesis in Macrostomum lignano, a flatworm model organism for stem cell research.</title>
        <authorList>
            <person name="Berezikov E."/>
        </authorList>
    </citation>
    <scope>NUCLEOTIDE SEQUENCE [LARGE SCALE GENOMIC DNA]</scope>
    <source>
        <strain evidence="12">DV1</strain>
        <tissue evidence="12">Whole organism</tissue>
    </source>
</reference>
<keyword evidence="13" id="KW-1185">Reference proteome</keyword>
<evidence type="ECO:0000256" key="7">
    <source>
        <dbReference type="ARBA" id="ARBA00023136"/>
    </source>
</evidence>
<gene>
    <name evidence="12" type="ORF">BOX15_Mlig031776g1</name>
</gene>
<dbReference type="PANTHER" id="PTHR13202">
    <property type="entry name" value="MICROSOMAL SIGNAL PEPTIDASE 12 KDA SUBUNIT"/>
    <property type="match status" value="1"/>
</dbReference>
<protein>
    <recommendedName>
        <fullName evidence="3">Signal peptidase complex subunit 1</fullName>
    </recommendedName>
    <alternativeName>
        <fullName evidence="8">Microsomal signal peptidase 12 kDa subunit</fullName>
    </alternativeName>
</protein>